<keyword evidence="4 6" id="KW-0472">Membrane</keyword>
<dbReference type="HAMAP" id="MF_03058">
    <property type="entry name" value="VMA21"/>
    <property type="match status" value="1"/>
</dbReference>
<evidence type="ECO:0000256" key="5">
    <source>
        <dbReference type="ARBA" id="ARBA00023329"/>
    </source>
</evidence>
<reference evidence="8" key="1">
    <citation type="submission" date="2015-02" db="EMBL/GenBank/DDBJ databases">
        <title>Genome sequencing for Strongylocentrotus purpuratus.</title>
        <authorList>
            <person name="Murali S."/>
            <person name="Liu Y."/>
            <person name="Vee V."/>
            <person name="English A."/>
            <person name="Wang M."/>
            <person name="Skinner E."/>
            <person name="Han Y."/>
            <person name="Muzny D.M."/>
            <person name="Worley K.C."/>
            <person name="Gibbs R.A."/>
        </authorList>
    </citation>
    <scope>NUCLEOTIDE SEQUENCE</scope>
</reference>
<name>A0A7M7HL11_STRPU</name>
<dbReference type="GeneID" id="105443175"/>
<keyword evidence="1 6" id="KW-0812">Transmembrane</keyword>
<keyword evidence="8" id="KW-1185">Reference proteome</keyword>
<dbReference type="InterPro" id="IPR019013">
    <property type="entry name" value="Vma21"/>
</dbReference>
<dbReference type="PANTHER" id="PTHR31792:SF3">
    <property type="entry name" value="VACUOLAR ATPASE ASSEMBLY INTEGRAL MEMBRANE PROTEIN VMA21"/>
    <property type="match status" value="1"/>
</dbReference>
<keyword evidence="3 6" id="KW-1133">Transmembrane helix</keyword>
<dbReference type="OMA" id="PYFRGNE"/>
<reference evidence="7" key="2">
    <citation type="submission" date="2021-01" db="UniProtKB">
        <authorList>
            <consortium name="EnsemblMetazoa"/>
        </authorList>
    </citation>
    <scope>IDENTIFICATION</scope>
</reference>
<feature type="transmembrane region" description="Helical" evidence="6">
    <location>
        <begin position="59"/>
        <end position="83"/>
    </location>
</feature>
<dbReference type="AlphaFoldDB" id="A0A7M7HL11"/>
<accession>A0A7M7HL11</accession>
<dbReference type="FunCoup" id="A0A7M7HL11">
    <property type="interactions" value="387"/>
</dbReference>
<dbReference type="OrthoDB" id="160405at2759"/>
<evidence type="ECO:0000256" key="1">
    <source>
        <dbReference type="ARBA" id="ARBA00022692"/>
    </source>
</evidence>
<protein>
    <recommendedName>
        <fullName evidence="6">Vacuolar ATPase assembly integral membrane protein VMA21 homolog</fullName>
    </recommendedName>
</protein>
<dbReference type="GO" id="GO:0070072">
    <property type="term" value="P:vacuolar proton-transporting V-type ATPase complex assembly"/>
    <property type="evidence" value="ECO:0007669"/>
    <property type="project" value="UniProtKB-UniRule"/>
</dbReference>
<evidence type="ECO:0000256" key="6">
    <source>
        <dbReference type="HAMAP-Rule" id="MF_03058"/>
    </source>
</evidence>
<dbReference type="GO" id="GO:0033116">
    <property type="term" value="C:endoplasmic reticulum-Golgi intermediate compartment membrane"/>
    <property type="evidence" value="ECO:0007669"/>
    <property type="project" value="UniProtKB-SubCell"/>
</dbReference>
<feature type="transmembrane region" description="Helical" evidence="6">
    <location>
        <begin position="25"/>
        <end position="47"/>
    </location>
</feature>
<dbReference type="InParanoid" id="A0A7M7HL11"/>
<dbReference type="EnsemblMetazoa" id="XM_011676059">
    <property type="protein sequence ID" value="XP_011674361"/>
    <property type="gene ID" value="LOC105443175"/>
</dbReference>
<sequence>MRRPEDIRGVNSPNSSAYSATLRKLLLYSFLLFTIPIFLYFCLKHTILEGMFQVAEHSATLYGAFAAIAAVHVILGLFVYSAFMEEERARPVKTD</sequence>
<dbReference type="KEGG" id="spu:105443175"/>
<evidence type="ECO:0000256" key="3">
    <source>
        <dbReference type="ARBA" id="ARBA00022989"/>
    </source>
</evidence>
<keyword evidence="5 6" id="KW-0968">Cytoplasmic vesicle</keyword>
<evidence type="ECO:0000313" key="8">
    <source>
        <dbReference type="Proteomes" id="UP000007110"/>
    </source>
</evidence>
<comment type="function">
    <text evidence="6">Required for the assembly of the V0 complex of the vacuolar ATPase (V-ATPase) in the endoplasmic reticulum.</text>
</comment>
<evidence type="ECO:0000256" key="4">
    <source>
        <dbReference type="ARBA" id="ARBA00023136"/>
    </source>
</evidence>
<comment type="similarity">
    <text evidence="6">Belongs to the VMA21 family.</text>
</comment>
<evidence type="ECO:0000313" key="7">
    <source>
        <dbReference type="EnsemblMetazoa" id="XP_011674361"/>
    </source>
</evidence>
<evidence type="ECO:0000256" key="2">
    <source>
        <dbReference type="ARBA" id="ARBA00022824"/>
    </source>
</evidence>
<dbReference type="Pfam" id="PF09446">
    <property type="entry name" value="VMA21"/>
    <property type="match status" value="1"/>
</dbReference>
<keyword evidence="2 6" id="KW-0256">Endoplasmic reticulum</keyword>
<comment type="subcellular location">
    <subcellularLocation>
        <location evidence="6">Endoplasmic reticulum membrane</location>
        <topology evidence="6">Multi-pass membrane protein</topology>
    </subcellularLocation>
    <subcellularLocation>
        <location evidence="6">Endoplasmic reticulum-Golgi intermediate compartment membrane</location>
        <topology evidence="6">Multi-pass membrane protein</topology>
    </subcellularLocation>
    <subcellularLocation>
        <location evidence="6">Cytoplasmic vesicle</location>
        <location evidence="6">COPII-coated vesicle membrane</location>
        <topology evidence="6">Multi-pass membrane protein</topology>
    </subcellularLocation>
</comment>
<proteinExistence type="inferred from homology"/>
<dbReference type="RefSeq" id="XP_011674361.2">
    <property type="nucleotide sequence ID" value="XM_011676059.2"/>
</dbReference>
<dbReference type="Proteomes" id="UP000007110">
    <property type="component" value="Unassembled WGS sequence"/>
</dbReference>
<dbReference type="PANTHER" id="PTHR31792">
    <property type="entry name" value="VACUOLAR ATPASE ASSEMBLY INTEGRAL MEMBRANE PROTEIN VMA21"/>
    <property type="match status" value="1"/>
</dbReference>
<dbReference type="GO" id="GO:0012507">
    <property type="term" value="C:ER to Golgi transport vesicle membrane"/>
    <property type="evidence" value="ECO:0007669"/>
    <property type="project" value="UniProtKB-SubCell"/>
</dbReference>
<dbReference type="GO" id="GO:0005789">
    <property type="term" value="C:endoplasmic reticulum membrane"/>
    <property type="evidence" value="ECO:0007669"/>
    <property type="project" value="UniProtKB-SubCell"/>
</dbReference>
<organism evidence="7 8">
    <name type="scientific">Strongylocentrotus purpuratus</name>
    <name type="common">Purple sea urchin</name>
    <dbReference type="NCBI Taxonomy" id="7668"/>
    <lineage>
        <taxon>Eukaryota</taxon>
        <taxon>Metazoa</taxon>
        <taxon>Echinodermata</taxon>
        <taxon>Eleutherozoa</taxon>
        <taxon>Echinozoa</taxon>
        <taxon>Echinoidea</taxon>
        <taxon>Euechinoidea</taxon>
        <taxon>Echinacea</taxon>
        <taxon>Camarodonta</taxon>
        <taxon>Echinidea</taxon>
        <taxon>Strongylocentrotidae</taxon>
        <taxon>Strongylocentrotus</taxon>
    </lineage>
</organism>